<dbReference type="EMBL" id="CM046396">
    <property type="protein sequence ID" value="KAI8537278.1"/>
    <property type="molecule type" value="Genomic_DNA"/>
</dbReference>
<organism evidence="1 2">
    <name type="scientific">Rhododendron molle</name>
    <name type="common">Chinese azalea</name>
    <name type="synonym">Azalea mollis</name>
    <dbReference type="NCBI Taxonomy" id="49168"/>
    <lineage>
        <taxon>Eukaryota</taxon>
        <taxon>Viridiplantae</taxon>
        <taxon>Streptophyta</taxon>
        <taxon>Embryophyta</taxon>
        <taxon>Tracheophyta</taxon>
        <taxon>Spermatophyta</taxon>
        <taxon>Magnoliopsida</taxon>
        <taxon>eudicotyledons</taxon>
        <taxon>Gunneridae</taxon>
        <taxon>Pentapetalae</taxon>
        <taxon>asterids</taxon>
        <taxon>Ericales</taxon>
        <taxon>Ericaceae</taxon>
        <taxon>Ericoideae</taxon>
        <taxon>Rhodoreae</taxon>
        <taxon>Rhododendron</taxon>
    </lineage>
</organism>
<gene>
    <name evidence="1" type="ORF">RHMOL_Rhmol09G0010800</name>
</gene>
<accession>A0ACC0MA49</accession>
<proteinExistence type="predicted"/>
<keyword evidence="2" id="KW-1185">Reference proteome</keyword>
<evidence type="ECO:0000313" key="2">
    <source>
        <dbReference type="Proteomes" id="UP001062846"/>
    </source>
</evidence>
<name>A0ACC0MA49_RHOML</name>
<protein>
    <submittedName>
        <fullName evidence="1">Uncharacterized protein</fullName>
    </submittedName>
</protein>
<evidence type="ECO:0000313" key="1">
    <source>
        <dbReference type="EMBL" id="KAI8537278.1"/>
    </source>
</evidence>
<comment type="caution">
    <text evidence="1">The sequence shown here is derived from an EMBL/GenBank/DDBJ whole genome shotgun (WGS) entry which is preliminary data.</text>
</comment>
<dbReference type="Proteomes" id="UP001062846">
    <property type="component" value="Chromosome 9"/>
</dbReference>
<reference evidence="1" key="1">
    <citation type="submission" date="2022-02" db="EMBL/GenBank/DDBJ databases">
        <title>Plant Genome Project.</title>
        <authorList>
            <person name="Zhang R.-G."/>
        </authorList>
    </citation>
    <scope>NUCLEOTIDE SEQUENCE</scope>
    <source>
        <strain evidence="1">AT1</strain>
    </source>
</reference>
<sequence>MSRWRVRYRQICLRYSSRRLRSDKCENECEVERKPGSCKNGIRPDWMRYVFWVYYL</sequence>